<dbReference type="PANTHER" id="PTHR31676:SF201">
    <property type="entry name" value="OS01G0210600 PROTEIN"/>
    <property type="match status" value="1"/>
</dbReference>
<name>A0A0K9NL15_ZOSMR</name>
<gene>
    <name evidence="1" type="ORF">ZOSMA_85G00260</name>
</gene>
<reference evidence="2" key="1">
    <citation type="journal article" date="2016" name="Nature">
        <title>The genome of the seagrass Zostera marina reveals angiosperm adaptation to the sea.</title>
        <authorList>
            <person name="Olsen J.L."/>
            <person name="Rouze P."/>
            <person name="Verhelst B."/>
            <person name="Lin Y.-C."/>
            <person name="Bayer T."/>
            <person name="Collen J."/>
            <person name="Dattolo E."/>
            <person name="De Paoli E."/>
            <person name="Dittami S."/>
            <person name="Maumus F."/>
            <person name="Michel G."/>
            <person name="Kersting A."/>
            <person name="Lauritano C."/>
            <person name="Lohaus R."/>
            <person name="Toepel M."/>
            <person name="Tonon T."/>
            <person name="Vanneste K."/>
            <person name="Amirebrahimi M."/>
            <person name="Brakel J."/>
            <person name="Bostroem C."/>
            <person name="Chovatia M."/>
            <person name="Grimwood J."/>
            <person name="Jenkins J.W."/>
            <person name="Jueterbock A."/>
            <person name="Mraz A."/>
            <person name="Stam W.T."/>
            <person name="Tice H."/>
            <person name="Bornberg-Bauer E."/>
            <person name="Green P.J."/>
            <person name="Pearson G.A."/>
            <person name="Procaccini G."/>
            <person name="Duarte C.M."/>
            <person name="Schmutz J."/>
            <person name="Reusch T.B.H."/>
            <person name="Van de Peer Y."/>
        </authorList>
    </citation>
    <scope>NUCLEOTIDE SEQUENCE [LARGE SCALE GENOMIC DNA]</scope>
    <source>
        <strain evidence="2">cv. Finnish</strain>
    </source>
</reference>
<evidence type="ECO:0008006" key="3">
    <source>
        <dbReference type="Google" id="ProtNLM"/>
    </source>
</evidence>
<dbReference type="EMBL" id="LFYR01002060">
    <property type="protein sequence ID" value="KMZ57466.1"/>
    <property type="molecule type" value="Genomic_DNA"/>
</dbReference>
<dbReference type="Gene3D" id="2.30.240.10">
    <property type="entry name" value="At5g01610-like"/>
    <property type="match status" value="1"/>
</dbReference>
<dbReference type="AlphaFoldDB" id="A0A0K9NL15"/>
<comment type="caution">
    <text evidence="1">The sequence shown here is derived from an EMBL/GenBank/DDBJ whole genome shotgun (WGS) entry which is preliminary data.</text>
</comment>
<dbReference type="OMA" id="ECKKINF"/>
<sequence length="148" mass="16840">MISTEEMVHSSSIQTHREGADVFNGDSDLCKEKTIELLDELHLPKGLLPLEEIEEVGYNRSTGFVWLKQKKSKEHYFKKIGKQVWYGGEVTAFVEDRRMSKMTGVKSKELFIWITLSDMYIQDPSSGKITFKTPAGLSRSFPGSAFDL</sequence>
<dbReference type="OrthoDB" id="1862368at2759"/>
<protein>
    <recommendedName>
        <fullName evidence="3">DUF538 family protein</fullName>
    </recommendedName>
</protein>
<proteinExistence type="predicted"/>
<dbReference type="InterPro" id="IPR036758">
    <property type="entry name" value="At5g01610-like"/>
</dbReference>
<dbReference type="PANTHER" id="PTHR31676">
    <property type="entry name" value="T31J12.3 PROTEIN-RELATED"/>
    <property type="match status" value="1"/>
</dbReference>
<dbReference type="SUPFAM" id="SSF141562">
    <property type="entry name" value="At5g01610-like"/>
    <property type="match status" value="1"/>
</dbReference>
<evidence type="ECO:0000313" key="2">
    <source>
        <dbReference type="Proteomes" id="UP000036987"/>
    </source>
</evidence>
<dbReference type="Proteomes" id="UP000036987">
    <property type="component" value="Unassembled WGS sequence"/>
</dbReference>
<evidence type="ECO:0000313" key="1">
    <source>
        <dbReference type="EMBL" id="KMZ57466.1"/>
    </source>
</evidence>
<organism evidence="1 2">
    <name type="scientific">Zostera marina</name>
    <name type="common">Eelgrass</name>
    <dbReference type="NCBI Taxonomy" id="29655"/>
    <lineage>
        <taxon>Eukaryota</taxon>
        <taxon>Viridiplantae</taxon>
        <taxon>Streptophyta</taxon>
        <taxon>Embryophyta</taxon>
        <taxon>Tracheophyta</taxon>
        <taxon>Spermatophyta</taxon>
        <taxon>Magnoliopsida</taxon>
        <taxon>Liliopsida</taxon>
        <taxon>Zosteraceae</taxon>
        <taxon>Zostera</taxon>
    </lineage>
</organism>
<dbReference type="Pfam" id="PF04398">
    <property type="entry name" value="DUF538"/>
    <property type="match status" value="1"/>
</dbReference>
<accession>A0A0K9NL15</accession>
<dbReference type="InterPro" id="IPR007493">
    <property type="entry name" value="DUF538"/>
</dbReference>
<keyword evidence="2" id="KW-1185">Reference proteome</keyword>